<evidence type="ECO:0000313" key="4">
    <source>
        <dbReference type="EMBL" id="CAL6055186.1"/>
    </source>
</evidence>
<feature type="transmembrane region" description="Helical" evidence="2">
    <location>
        <begin position="178"/>
        <end position="199"/>
    </location>
</feature>
<keyword evidence="2" id="KW-0812">Transmembrane</keyword>
<feature type="region of interest" description="Disordered" evidence="1">
    <location>
        <begin position="337"/>
        <end position="356"/>
    </location>
</feature>
<feature type="transmembrane region" description="Helical" evidence="2">
    <location>
        <begin position="220"/>
        <end position="245"/>
    </location>
</feature>
<accession>A0AA86N8G5</accession>
<organism evidence="3">
    <name type="scientific">Hexamita inflata</name>
    <dbReference type="NCBI Taxonomy" id="28002"/>
    <lineage>
        <taxon>Eukaryota</taxon>
        <taxon>Metamonada</taxon>
        <taxon>Diplomonadida</taxon>
        <taxon>Hexamitidae</taxon>
        <taxon>Hexamitinae</taxon>
        <taxon>Hexamita</taxon>
    </lineage>
</organism>
<dbReference type="EMBL" id="CAXDID020000205">
    <property type="protein sequence ID" value="CAL6055186.1"/>
    <property type="molecule type" value="Genomic_DNA"/>
</dbReference>
<keyword evidence="2" id="KW-1133">Transmembrane helix</keyword>
<protein>
    <submittedName>
        <fullName evidence="4">Hypothetical_protein</fullName>
    </submittedName>
</protein>
<keyword evidence="2" id="KW-0472">Membrane</keyword>
<reference evidence="4 5" key="2">
    <citation type="submission" date="2024-07" db="EMBL/GenBank/DDBJ databases">
        <authorList>
            <person name="Akdeniz Z."/>
        </authorList>
    </citation>
    <scope>NUCLEOTIDE SEQUENCE [LARGE SCALE GENOMIC DNA]</scope>
</reference>
<dbReference type="EMBL" id="CATOUU010000056">
    <property type="protein sequence ID" value="CAI9914735.1"/>
    <property type="molecule type" value="Genomic_DNA"/>
</dbReference>
<sequence length="356" mass="40611">MFQDFSGLCPFILQVFGICDHQDEFAKQTSIMLATDVQSISKRFFTAIEALGVSLFFGLLFTKNQDVSINPISQWHSIIFCLTIFLTPFVTKNVLGIQLSKLFVKYDSQLETNTKNLEAQDIDAKSQYQIKKYSTQNNIIILQCQLTQSSFEYHKSLLNVRGDYQHELDYYQEFLSGFIFNGYGIIPGFGIILATIAKYMNSIGLATNGEKISLKTCKQCGIVSIKIIFELFLVMFLIGGITLALCSDEEGVYLGFIITFIILYYIQLLDSLLIEVFEKSLWTYLYQCLSFSDNSFVYEKLLNDDDIHTNYANSKKQSGVKQQTVVNQQQDIQTVEQNCQNDSKSKQDEAQIESND</sequence>
<dbReference type="Proteomes" id="UP001642409">
    <property type="component" value="Unassembled WGS sequence"/>
</dbReference>
<feature type="transmembrane region" description="Helical" evidence="2">
    <location>
        <begin position="44"/>
        <end position="62"/>
    </location>
</feature>
<name>A0AA86N8G5_9EUKA</name>
<feature type="transmembrane region" description="Helical" evidence="2">
    <location>
        <begin position="251"/>
        <end position="269"/>
    </location>
</feature>
<reference evidence="3" key="1">
    <citation type="submission" date="2023-06" db="EMBL/GenBank/DDBJ databases">
        <authorList>
            <person name="Kurt Z."/>
        </authorList>
    </citation>
    <scope>NUCLEOTIDE SEQUENCE</scope>
</reference>
<evidence type="ECO:0000313" key="5">
    <source>
        <dbReference type="Proteomes" id="UP001642409"/>
    </source>
</evidence>
<evidence type="ECO:0000256" key="1">
    <source>
        <dbReference type="SAM" id="MobiDB-lite"/>
    </source>
</evidence>
<proteinExistence type="predicted"/>
<keyword evidence="5" id="KW-1185">Reference proteome</keyword>
<feature type="transmembrane region" description="Helical" evidence="2">
    <location>
        <begin position="74"/>
        <end position="91"/>
    </location>
</feature>
<evidence type="ECO:0000313" key="3">
    <source>
        <dbReference type="EMBL" id="CAI9914735.1"/>
    </source>
</evidence>
<dbReference type="AlphaFoldDB" id="A0AA86N8G5"/>
<gene>
    <name evidence="3" type="ORF">HINF_LOCUS2380</name>
    <name evidence="4" type="ORF">HINF_LOCUS46423</name>
</gene>
<evidence type="ECO:0000256" key="2">
    <source>
        <dbReference type="SAM" id="Phobius"/>
    </source>
</evidence>
<comment type="caution">
    <text evidence="3">The sequence shown here is derived from an EMBL/GenBank/DDBJ whole genome shotgun (WGS) entry which is preliminary data.</text>
</comment>